<keyword evidence="6" id="KW-0472">Membrane</keyword>
<dbReference type="InterPro" id="IPR053211">
    <property type="entry name" value="DNA_repair-toleration"/>
</dbReference>
<evidence type="ECO:0000256" key="4">
    <source>
        <dbReference type="ARBA" id="ARBA00022737"/>
    </source>
</evidence>
<dbReference type="PANTHER" id="PTHR48060:SF21">
    <property type="entry name" value="L DOMAIN-LIKE PROTEIN"/>
    <property type="match status" value="1"/>
</dbReference>
<dbReference type="InterPro" id="IPR013210">
    <property type="entry name" value="LRR_N_plant-typ"/>
</dbReference>
<evidence type="ECO:0000256" key="3">
    <source>
        <dbReference type="ARBA" id="ARBA00022729"/>
    </source>
</evidence>
<keyword evidence="3" id="KW-0732">Signal</keyword>
<keyword evidence="4" id="KW-0677">Repeat</keyword>
<dbReference type="Pfam" id="PF08263">
    <property type="entry name" value="LRRNT_2"/>
    <property type="match status" value="1"/>
</dbReference>
<dbReference type="Gramene" id="AET3Gv21053800.2">
    <property type="protein sequence ID" value="AET3Gv21053800.2"/>
    <property type="gene ID" value="AET3Gv21053800"/>
</dbReference>
<dbReference type="SMART" id="SM00369">
    <property type="entry name" value="LRR_TYP"/>
    <property type="match status" value="5"/>
</dbReference>
<reference evidence="9" key="3">
    <citation type="journal article" date="2017" name="Nature">
        <title>Genome sequence of the progenitor of the wheat D genome Aegilops tauschii.</title>
        <authorList>
            <person name="Luo M.C."/>
            <person name="Gu Y.Q."/>
            <person name="Puiu D."/>
            <person name="Wang H."/>
            <person name="Twardziok S.O."/>
            <person name="Deal K.R."/>
            <person name="Huo N."/>
            <person name="Zhu T."/>
            <person name="Wang L."/>
            <person name="Wang Y."/>
            <person name="McGuire P.E."/>
            <person name="Liu S."/>
            <person name="Long H."/>
            <person name="Ramasamy R.K."/>
            <person name="Rodriguez J.C."/>
            <person name="Van S.L."/>
            <person name="Yuan L."/>
            <person name="Wang Z."/>
            <person name="Xia Z."/>
            <person name="Xiao L."/>
            <person name="Anderson O.D."/>
            <person name="Ouyang S."/>
            <person name="Liang Y."/>
            <person name="Zimin A.V."/>
            <person name="Pertea G."/>
            <person name="Qi P."/>
            <person name="Bennetzen J.L."/>
            <person name="Dai X."/>
            <person name="Dawson M.W."/>
            <person name="Muller H.G."/>
            <person name="Kugler K."/>
            <person name="Rivarola-Duarte L."/>
            <person name="Spannagl M."/>
            <person name="Mayer K.F.X."/>
            <person name="Lu F.H."/>
            <person name="Bevan M.W."/>
            <person name="Leroy P."/>
            <person name="Li P."/>
            <person name="You F.M."/>
            <person name="Sun Q."/>
            <person name="Liu Z."/>
            <person name="Lyons E."/>
            <person name="Wicker T."/>
            <person name="Salzberg S.L."/>
            <person name="Devos K.M."/>
            <person name="Dvorak J."/>
        </authorList>
    </citation>
    <scope>NUCLEOTIDE SEQUENCE [LARGE SCALE GENOMIC DNA]</scope>
    <source>
        <strain evidence="9">cv. AL8/78</strain>
    </source>
</reference>
<sequence length="284" mass="30726">MLLLGAIKINCATLPDNSTDVLCLQAFRHEITSDPFGWFISWNSSANHCLWPGVICSRAHPGRVVALQLFGLYLAGQISSSIGNLTFLRTLNLSTNGFSGRLPPLKHLQKLQVLDLSVNQLQDSIPDAITNCSNLRIVDLATNILVGEIPPKLSLLYNLSHLRLSRNNPIGVIPPTLGNITSIQRLGLAYNNLTGTIPDELGKLTNMRMLALGGNRLSGGFPRCLFNLSKSLQVLGLESNMLSKQLPPNIGDALPNLQELYLNTNVFEGRIPGSLGNVSGLGTI</sequence>
<evidence type="ECO:0008006" key="11">
    <source>
        <dbReference type="Google" id="ProtNLM"/>
    </source>
</evidence>
<reference evidence="9" key="5">
    <citation type="journal article" date="2021" name="G3 (Bethesda)">
        <title>Aegilops tauschii genome assembly Aet v5.0 features greater sequence contiguity and improved annotation.</title>
        <authorList>
            <person name="Wang L."/>
            <person name="Zhu T."/>
            <person name="Rodriguez J.C."/>
            <person name="Deal K.R."/>
            <person name="Dubcovsky J."/>
            <person name="McGuire P.E."/>
            <person name="Lux T."/>
            <person name="Spannagl M."/>
            <person name="Mayer K.F.X."/>
            <person name="Baldrich P."/>
            <person name="Meyers B.C."/>
            <person name="Huo N."/>
            <person name="Gu Y.Q."/>
            <person name="Zhou H."/>
            <person name="Devos K.M."/>
            <person name="Bennetzen J.L."/>
            <person name="Unver T."/>
            <person name="Budak H."/>
            <person name="Gulick P.J."/>
            <person name="Galiba G."/>
            <person name="Kalapos B."/>
            <person name="Nelson D.R."/>
            <person name="Li P."/>
            <person name="You F.M."/>
            <person name="Luo M.C."/>
            <person name="Dvorak J."/>
        </authorList>
    </citation>
    <scope>NUCLEOTIDE SEQUENCE [LARGE SCALE GENOMIC DNA]</scope>
    <source>
        <strain evidence="9">cv. AL8/78</strain>
    </source>
</reference>
<dbReference type="SUPFAM" id="SSF52058">
    <property type="entry name" value="L domain-like"/>
    <property type="match status" value="1"/>
</dbReference>
<dbReference type="EnsemblPlants" id="AET3Gv21053800.2">
    <property type="protein sequence ID" value="AET3Gv21053800.2"/>
    <property type="gene ID" value="AET3Gv21053800"/>
</dbReference>
<evidence type="ECO:0000256" key="5">
    <source>
        <dbReference type="ARBA" id="ARBA00022989"/>
    </source>
</evidence>
<dbReference type="InterPro" id="IPR001611">
    <property type="entry name" value="Leu-rich_rpt"/>
</dbReference>
<feature type="domain" description="Leucine-rich repeat-containing N-terminal plant-type" evidence="7">
    <location>
        <begin position="18"/>
        <end position="57"/>
    </location>
</feature>
<dbReference type="GO" id="GO:0005886">
    <property type="term" value="C:plasma membrane"/>
    <property type="evidence" value="ECO:0007669"/>
    <property type="project" value="UniProtKB-SubCell"/>
</dbReference>
<reference evidence="10" key="2">
    <citation type="journal article" date="2017" name="Nat. Plants">
        <title>The Aegilops tauschii genome reveals multiple impacts of transposons.</title>
        <authorList>
            <person name="Zhao G."/>
            <person name="Zou C."/>
            <person name="Li K."/>
            <person name="Wang K."/>
            <person name="Li T."/>
            <person name="Gao L."/>
            <person name="Zhang X."/>
            <person name="Wang H."/>
            <person name="Yang Z."/>
            <person name="Liu X."/>
            <person name="Jiang W."/>
            <person name="Mao L."/>
            <person name="Kong X."/>
            <person name="Jiao Y."/>
            <person name="Jia J."/>
        </authorList>
    </citation>
    <scope>NUCLEOTIDE SEQUENCE [LARGE SCALE GENOMIC DNA]</scope>
    <source>
        <strain evidence="10">cv. AL8/78</strain>
    </source>
</reference>
<dbReference type="InterPro" id="IPR032675">
    <property type="entry name" value="LRR_dom_sf"/>
</dbReference>
<evidence type="ECO:0000256" key="1">
    <source>
        <dbReference type="ARBA" id="ARBA00022614"/>
    </source>
</evidence>
<evidence type="ECO:0000256" key="2">
    <source>
        <dbReference type="ARBA" id="ARBA00022692"/>
    </source>
</evidence>
<protein>
    <recommendedName>
        <fullName evidence="11">Leucine-rich repeat-containing N-terminal plant-type domain-containing protein</fullName>
    </recommendedName>
</protein>
<keyword evidence="2" id="KW-0812">Transmembrane</keyword>
<name>A0A453GJJ6_AEGTS</name>
<organism evidence="9 10">
    <name type="scientific">Aegilops tauschii subsp. strangulata</name>
    <name type="common">Goatgrass</name>
    <dbReference type="NCBI Taxonomy" id="200361"/>
    <lineage>
        <taxon>Eukaryota</taxon>
        <taxon>Viridiplantae</taxon>
        <taxon>Streptophyta</taxon>
        <taxon>Embryophyta</taxon>
        <taxon>Tracheophyta</taxon>
        <taxon>Spermatophyta</taxon>
        <taxon>Magnoliopsida</taxon>
        <taxon>Liliopsida</taxon>
        <taxon>Poales</taxon>
        <taxon>Poaceae</taxon>
        <taxon>BOP clade</taxon>
        <taxon>Pooideae</taxon>
        <taxon>Triticodae</taxon>
        <taxon>Triticeae</taxon>
        <taxon>Triticinae</taxon>
        <taxon>Aegilops</taxon>
    </lineage>
</organism>
<dbReference type="InterPro" id="IPR003591">
    <property type="entry name" value="Leu-rich_rpt_typical-subtyp"/>
</dbReference>
<keyword evidence="5" id="KW-1133">Transmembrane helix</keyword>
<evidence type="ECO:0000313" key="9">
    <source>
        <dbReference type="EnsemblPlants" id="AET3Gv21053800.2"/>
    </source>
</evidence>
<reference evidence="9" key="4">
    <citation type="submission" date="2019-03" db="UniProtKB">
        <authorList>
            <consortium name="EnsemblPlants"/>
        </authorList>
    </citation>
    <scope>IDENTIFICATION</scope>
</reference>
<feature type="domain" description="Disease resistance R13L4/SHOC-2-like LRR" evidence="8">
    <location>
        <begin position="105"/>
        <end position="265"/>
    </location>
</feature>
<dbReference type="Proteomes" id="UP000015105">
    <property type="component" value="Chromosome 3D"/>
</dbReference>
<dbReference type="Pfam" id="PF23598">
    <property type="entry name" value="LRR_14"/>
    <property type="match status" value="1"/>
</dbReference>
<dbReference type="InterPro" id="IPR055414">
    <property type="entry name" value="LRR_R13L4/SHOC2-like"/>
</dbReference>
<dbReference type="Gene3D" id="3.80.10.10">
    <property type="entry name" value="Ribonuclease Inhibitor"/>
    <property type="match status" value="3"/>
</dbReference>
<reference evidence="10" key="1">
    <citation type="journal article" date="2014" name="Science">
        <title>Ancient hybridizations among the ancestral genomes of bread wheat.</title>
        <authorList>
            <consortium name="International Wheat Genome Sequencing Consortium,"/>
            <person name="Marcussen T."/>
            <person name="Sandve S.R."/>
            <person name="Heier L."/>
            <person name="Spannagl M."/>
            <person name="Pfeifer M."/>
            <person name="Jakobsen K.S."/>
            <person name="Wulff B.B."/>
            <person name="Steuernagel B."/>
            <person name="Mayer K.F."/>
            <person name="Olsen O.A."/>
        </authorList>
    </citation>
    <scope>NUCLEOTIDE SEQUENCE [LARGE SCALE GENOMIC DNA]</scope>
    <source>
        <strain evidence="10">cv. AL8/78</strain>
    </source>
</reference>
<keyword evidence="10" id="KW-1185">Reference proteome</keyword>
<evidence type="ECO:0000313" key="10">
    <source>
        <dbReference type="Proteomes" id="UP000015105"/>
    </source>
</evidence>
<evidence type="ECO:0000259" key="8">
    <source>
        <dbReference type="Pfam" id="PF23598"/>
    </source>
</evidence>
<dbReference type="AlphaFoldDB" id="A0A453GJJ6"/>
<proteinExistence type="predicted"/>
<dbReference type="PANTHER" id="PTHR48060">
    <property type="entry name" value="DNA DAMAGE-REPAIR/TOLERATION PROTEIN DRT100"/>
    <property type="match status" value="1"/>
</dbReference>
<evidence type="ECO:0000259" key="7">
    <source>
        <dbReference type="Pfam" id="PF08263"/>
    </source>
</evidence>
<evidence type="ECO:0000256" key="6">
    <source>
        <dbReference type="ARBA" id="ARBA00023136"/>
    </source>
</evidence>
<dbReference type="Pfam" id="PF00560">
    <property type="entry name" value="LRR_1"/>
    <property type="match status" value="1"/>
</dbReference>
<dbReference type="STRING" id="200361.A0A453GJJ6"/>
<keyword evidence="1" id="KW-0433">Leucine-rich repeat</keyword>
<accession>A0A453GJJ6</accession>